<keyword evidence="3" id="KW-1185">Reference proteome</keyword>
<sequence>MSADEDQKLSDSCLSISVQPSPHNDNAWREFPEDVRNYVVATKPFVFPDLRQTLKRTLNDLACDSIEFEGANTLPYSAMIHQNGGVANVLEHLMNMVLSEINALVGLPVTPALLQEVKEQQSSEWTRGGGYIDFVTDDRNPLWLRLYVGQYTIAIRRILRQHSQNILKGSYESLHYFILWMGNGHRSAKFIRLWQFPDSCNDTWYKVRANILEYCFCVAFRSLVTTQEDDGNRALVGLNVLSPLIQGGGKSIIQCLNLRASKAMRGAADAQIKCWPDFRQGIKTKRLTLGAKPRTPPRLLFRIDYLTALKDAGLNPEVIELFQGSLLKAATKVVSAEDLRETSLASLPIIGSLTAKVGFVLDFESCPPAIGALSSSSHEITVPDRLPWTIASSGFTTSNALVWTPHFTQISTLHAVSVQQLSRIPLHNTTCLADHKALIHNSQISMIILCGERAKYIVPTALGLSASFDLFIGDFSYELWVYNDLDSDHTRLLISSPELPADVGVPDMITCSKISELLRLVVSLTGLKEIRPYFIETTSVFRQIFRGMVHERRGLPAMTSDNIPEGIRLWLHRKGMGSLEHIRKIESIAGSLNWGLLMVVGALSRAKRRSSQAVMGFCPPKKRQRLNEPFDPTVFAIMKAFVAERLDKENEVYHQKLNGLGRETETAGVPVTSSLASECFSAPREGLPITKDNSTAAMNTGDCTNGVDAKIQEFIENCWQDQFEPEYEADINFVEQLSTFTMGEPESDGETQIDHLGATVDKRFNENRLDIQGHQQNGDTGPMMKTRNRTGNIPVIPIQQLNGSQVRVSNSGTLQLRYEVDGSRKAIDVNLGKSVRPSSQDHVRSVHFTDRGIDIRTEGGQSIIHPTRSNGGTTLPLEELRNLGSGEALLALYRRVMGLDAAPELEGKPIPTKPLNQQPDAENGEAPVERDALWLLKQYVDKHFPNGGDFWP</sequence>
<evidence type="ECO:0000256" key="1">
    <source>
        <dbReference type="SAM" id="MobiDB-lite"/>
    </source>
</evidence>
<proteinExistence type="predicted"/>
<comment type="caution">
    <text evidence="2">The sequence shown here is derived from an EMBL/GenBank/DDBJ whole genome shotgun (WGS) entry which is preliminary data.</text>
</comment>
<feature type="region of interest" description="Disordered" evidence="1">
    <location>
        <begin position="904"/>
        <end position="928"/>
    </location>
</feature>
<protein>
    <submittedName>
        <fullName evidence="2">Uncharacterized protein</fullName>
    </submittedName>
</protein>
<dbReference type="AlphaFoldDB" id="A0A9W8NB00"/>
<evidence type="ECO:0000313" key="2">
    <source>
        <dbReference type="EMBL" id="KAJ3566063.1"/>
    </source>
</evidence>
<gene>
    <name evidence="2" type="ORF">NPX13_g7276</name>
</gene>
<dbReference type="Proteomes" id="UP001148614">
    <property type="component" value="Unassembled WGS sequence"/>
</dbReference>
<evidence type="ECO:0000313" key="3">
    <source>
        <dbReference type="Proteomes" id="UP001148614"/>
    </source>
</evidence>
<accession>A0A9W8NB00</accession>
<name>A0A9W8NB00_9PEZI</name>
<dbReference type="EMBL" id="JANPWZ010001404">
    <property type="protein sequence ID" value="KAJ3566063.1"/>
    <property type="molecule type" value="Genomic_DNA"/>
</dbReference>
<reference evidence="2" key="1">
    <citation type="submission" date="2022-07" db="EMBL/GenBank/DDBJ databases">
        <title>Genome Sequence of Xylaria arbuscula.</title>
        <authorList>
            <person name="Buettner E."/>
        </authorList>
    </citation>
    <scope>NUCLEOTIDE SEQUENCE</scope>
    <source>
        <strain evidence="2">VT107</strain>
    </source>
</reference>
<organism evidence="2 3">
    <name type="scientific">Xylaria arbuscula</name>
    <dbReference type="NCBI Taxonomy" id="114810"/>
    <lineage>
        <taxon>Eukaryota</taxon>
        <taxon>Fungi</taxon>
        <taxon>Dikarya</taxon>
        <taxon>Ascomycota</taxon>
        <taxon>Pezizomycotina</taxon>
        <taxon>Sordariomycetes</taxon>
        <taxon>Xylariomycetidae</taxon>
        <taxon>Xylariales</taxon>
        <taxon>Xylariaceae</taxon>
        <taxon>Xylaria</taxon>
    </lineage>
</organism>